<keyword evidence="6" id="KW-1185">Reference proteome</keyword>
<evidence type="ECO:0000256" key="3">
    <source>
        <dbReference type="PROSITE-ProRule" id="PRU00176"/>
    </source>
</evidence>
<evidence type="ECO:0000313" key="5">
    <source>
        <dbReference type="EMBL" id="GAA5815916.1"/>
    </source>
</evidence>
<organism evidence="5 6">
    <name type="scientific">Mucor flavus</name>
    <dbReference type="NCBI Taxonomy" id="439312"/>
    <lineage>
        <taxon>Eukaryota</taxon>
        <taxon>Fungi</taxon>
        <taxon>Fungi incertae sedis</taxon>
        <taxon>Mucoromycota</taxon>
        <taxon>Mucoromycotina</taxon>
        <taxon>Mucoromycetes</taxon>
        <taxon>Mucorales</taxon>
        <taxon>Mucorineae</taxon>
        <taxon>Mucoraceae</taxon>
        <taxon>Mucor</taxon>
    </lineage>
</organism>
<dbReference type="EMBL" id="BAABUK010000028">
    <property type="protein sequence ID" value="GAA5815916.1"/>
    <property type="molecule type" value="Genomic_DNA"/>
</dbReference>
<dbReference type="InterPro" id="IPR000504">
    <property type="entry name" value="RRM_dom"/>
</dbReference>
<name>A0ABP9ZA06_9FUNG</name>
<dbReference type="Pfam" id="PF00076">
    <property type="entry name" value="RRM_1"/>
    <property type="match status" value="1"/>
</dbReference>
<evidence type="ECO:0000256" key="2">
    <source>
        <dbReference type="ARBA" id="ARBA00022884"/>
    </source>
</evidence>
<protein>
    <recommendedName>
        <fullName evidence="4">RRM domain-containing protein</fullName>
    </recommendedName>
</protein>
<gene>
    <name evidence="5" type="ORF">MFLAVUS_009435</name>
</gene>
<evidence type="ECO:0000256" key="1">
    <source>
        <dbReference type="ARBA" id="ARBA00022737"/>
    </source>
</evidence>
<dbReference type="PANTHER" id="PTHR24012">
    <property type="entry name" value="RNA BINDING PROTEIN"/>
    <property type="match status" value="1"/>
</dbReference>
<dbReference type="PROSITE" id="PS50102">
    <property type="entry name" value="RRM"/>
    <property type="match status" value="1"/>
</dbReference>
<reference evidence="5 6" key="1">
    <citation type="submission" date="2024-04" db="EMBL/GenBank/DDBJ databases">
        <title>genome sequences of Mucor flavus KT1a and Helicostylum pulchrum KT1b strains isolated from the surface of a dry-aged beef.</title>
        <authorList>
            <person name="Toyotome T."/>
            <person name="Hosono M."/>
            <person name="Torimaru M."/>
            <person name="Fukuda K."/>
            <person name="Mikami N."/>
        </authorList>
    </citation>
    <scope>NUCLEOTIDE SEQUENCE [LARGE SCALE GENOMIC DNA]</scope>
    <source>
        <strain evidence="5 6">KT1a</strain>
    </source>
</reference>
<keyword evidence="1" id="KW-0677">Repeat</keyword>
<dbReference type="InterPro" id="IPR012677">
    <property type="entry name" value="Nucleotide-bd_a/b_plait_sf"/>
</dbReference>
<dbReference type="InterPro" id="IPR035979">
    <property type="entry name" value="RBD_domain_sf"/>
</dbReference>
<evidence type="ECO:0000259" key="4">
    <source>
        <dbReference type="PROSITE" id="PS50102"/>
    </source>
</evidence>
<dbReference type="SUPFAM" id="SSF54928">
    <property type="entry name" value="RNA-binding domain, RBD"/>
    <property type="match status" value="2"/>
</dbReference>
<accession>A0ABP9ZA06</accession>
<dbReference type="Proteomes" id="UP001473302">
    <property type="component" value="Unassembled WGS sequence"/>
</dbReference>
<dbReference type="SMART" id="SM00360">
    <property type="entry name" value="RRM"/>
    <property type="match status" value="2"/>
</dbReference>
<dbReference type="CDD" id="cd00590">
    <property type="entry name" value="RRM_SF"/>
    <property type="match status" value="1"/>
</dbReference>
<keyword evidence="2 3" id="KW-0694">RNA-binding</keyword>
<feature type="domain" description="RRM" evidence="4">
    <location>
        <begin position="215"/>
        <end position="293"/>
    </location>
</feature>
<dbReference type="Gene3D" id="3.30.70.330">
    <property type="match status" value="2"/>
</dbReference>
<sequence length="355" mass="40082">MTNYEPFEIQYLGSEAVVSQIIAKLIFPTTDQAEKLFAMFSDNRIQLRYEFSQTFLLRYNKNFATCYIQGIPIDYDLHVVYKIFRKFGSIYKCQRLTAPSQVVMVHYYSIKHRDQALQAMDQFILPGDIQVSVVCSSSPTGLKKKRPASLKLQPSPVNINNTPPTPSSSSSIHYSPSIFVMNHSPFHQYFHTPYNHQDPYLKSPSFEIKPSMDLCNLYVKGIQPGSTSEDLFNLFKPFGRIVSAKVMESKTGAAGFGFVSYSSSTEAAKALVSMNTKDEIKNTSPVIMQVVEPVVHVPVIPPSVHQQPYYYYTPYWTHQGGTVYPNFINPASSPTQATARQPAQDSIPNKLIQIE</sequence>
<evidence type="ECO:0000313" key="6">
    <source>
        <dbReference type="Proteomes" id="UP001473302"/>
    </source>
</evidence>
<proteinExistence type="predicted"/>
<comment type="caution">
    <text evidence="5">The sequence shown here is derived from an EMBL/GenBank/DDBJ whole genome shotgun (WGS) entry which is preliminary data.</text>
</comment>